<feature type="transmembrane region" description="Helical" evidence="6">
    <location>
        <begin position="100"/>
        <end position="124"/>
    </location>
</feature>
<evidence type="ECO:0000313" key="8">
    <source>
        <dbReference type="EMBL" id="KAF2648664.1"/>
    </source>
</evidence>
<dbReference type="InterPro" id="IPR049326">
    <property type="entry name" value="Rhodopsin_dom_fungi"/>
</dbReference>
<dbReference type="PANTHER" id="PTHR33048:SF156">
    <property type="entry name" value="INTEGRAL MEMBRANE PROTEIN"/>
    <property type="match status" value="1"/>
</dbReference>
<evidence type="ECO:0000259" key="7">
    <source>
        <dbReference type="Pfam" id="PF20684"/>
    </source>
</evidence>
<keyword evidence="9" id="KW-1185">Reference proteome</keyword>
<dbReference type="Proteomes" id="UP000799324">
    <property type="component" value="Unassembled WGS sequence"/>
</dbReference>
<evidence type="ECO:0000256" key="1">
    <source>
        <dbReference type="ARBA" id="ARBA00004141"/>
    </source>
</evidence>
<feature type="transmembrane region" description="Helical" evidence="6">
    <location>
        <begin position="188"/>
        <end position="207"/>
    </location>
</feature>
<evidence type="ECO:0000256" key="5">
    <source>
        <dbReference type="ARBA" id="ARBA00038359"/>
    </source>
</evidence>
<feature type="transmembrane region" description="Helical" evidence="6">
    <location>
        <begin position="20"/>
        <end position="42"/>
    </location>
</feature>
<protein>
    <recommendedName>
        <fullName evidence="7">Rhodopsin domain-containing protein</fullName>
    </recommendedName>
</protein>
<dbReference type="GO" id="GO:0016020">
    <property type="term" value="C:membrane"/>
    <property type="evidence" value="ECO:0007669"/>
    <property type="project" value="UniProtKB-SubCell"/>
</dbReference>
<dbReference type="PANTHER" id="PTHR33048">
    <property type="entry name" value="PTH11-LIKE INTEGRAL MEMBRANE PROTEIN (AFU_ORTHOLOGUE AFUA_5G11245)"/>
    <property type="match status" value="1"/>
</dbReference>
<reference evidence="8" key="1">
    <citation type="journal article" date="2020" name="Stud. Mycol.">
        <title>101 Dothideomycetes genomes: a test case for predicting lifestyles and emergence of pathogens.</title>
        <authorList>
            <person name="Haridas S."/>
            <person name="Albert R."/>
            <person name="Binder M."/>
            <person name="Bloem J."/>
            <person name="Labutti K."/>
            <person name="Salamov A."/>
            <person name="Andreopoulos B."/>
            <person name="Baker S."/>
            <person name="Barry K."/>
            <person name="Bills G."/>
            <person name="Bluhm B."/>
            <person name="Cannon C."/>
            <person name="Castanera R."/>
            <person name="Culley D."/>
            <person name="Daum C."/>
            <person name="Ezra D."/>
            <person name="Gonzalez J."/>
            <person name="Henrissat B."/>
            <person name="Kuo A."/>
            <person name="Liang C."/>
            <person name="Lipzen A."/>
            <person name="Lutzoni F."/>
            <person name="Magnuson J."/>
            <person name="Mondo S."/>
            <person name="Nolan M."/>
            <person name="Ohm R."/>
            <person name="Pangilinan J."/>
            <person name="Park H.-J."/>
            <person name="Ramirez L."/>
            <person name="Alfaro M."/>
            <person name="Sun H."/>
            <person name="Tritt A."/>
            <person name="Yoshinaga Y."/>
            <person name="Zwiers L.-H."/>
            <person name="Turgeon B."/>
            <person name="Goodwin S."/>
            <person name="Spatafora J."/>
            <person name="Crous P."/>
            <person name="Grigoriev I."/>
        </authorList>
    </citation>
    <scope>NUCLEOTIDE SEQUENCE</scope>
    <source>
        <strain evidence="8">CBS 122681</strain>
    </source>
</reference>
<evidence type="ECO:0000256" key="2">
    <source>
        <dbReference type="ARBA" id="ARBA00022692"/>
    </source>
</evidence>
<dbReference type="EMBL" id="MU004528">
    <property type="protein sequence ID" value="KAF2648664.1"/>
    <property type="molecule type" value="Genomic_DNA"/>
</dbReference>
<feature type="domain" description="Rhodopsin" evidence="7">
    <location>
        <begin position="50"/>
        <end position="282"/>
    </location>
</feature>
<feature type="transmembrane region" description="Helical" evidence="6">
    <location>
        <begin position="136"/>
        <end position="158"/>
    </location>
</feature>
<dbReference type="OrthoDB" id="3648173at2759"/>
<accession>A0A6A6SR84</accession>
<comment type="similarity">
    <text evidence="5">Belongs to the SAT4 family.</text>
</comment>
<evidence type="ECO:0000256" key="3">
    <source>
        <dbReference type="ARBA" id="ARBA00022989"/>
    </source>
</evidence>
<dbReference type="Pfam" id="PF20684">
    <property type="entry name" value="Fung_rhodopsin"/>
    <property type="match status" value="1"/>
</dbReference>
<evidence type="ECO:0000256" key="6">
    <source>
        <dbReference type="SAM" id="Phobius"/>
    </source>
</evidence>
<feature type="transmembrane region" description="Helical" evidence="6">
    <location>
        <begin position="54"/>
        <end position="80"/>
    </location>
</feature>
<dbReference type="InterPro" id="IPR052337">
    <property type="entry name" value="SAT4-like"/>
</dbReference>
<dbReference type="AlphaFoldDB" id="A0A6A6SR84"/>
<evidence type="ECO:0000256" key="4">
    <source>
        <dbReference type="ARBA" id="ARBA00023136"/>
    </source>
</evidence>
<proteinExistence type="inferred from homology"/>
<gene>
    <name evidence="8" type="ORF">K491DRAFT_722389</name>
</gene>
<feature type="transmembrane region" description="Helical" evidence="6">
    <location>
        <begin position="219"/>
        <end position="242"/>
    </location>
</feature>
<sequence length="364" mass="40142">MESQFQDLPPEYLAENKSGALLGTCIAFLFIDTITISLLYISRCLGKDYKAKRWMTLLMTAGFCVTVGKITLGILMVRIGGAGRHLASLDMPTMTNTLKLQLGLQLVCPLTTSLAKLGILALYQELFGRASKTYQNVIKVTFLLVFCIMIVQIIIPFANCKPFSYNWNLSLPEGSCAFSGLHLWRYLSIPNVVTTIIMILIPLPVLYNLKVDAATRVGFCLVFTVALVGMIAAIMRFVSFMLVANFDDITYECIRPFCWTIAESGIYLVAGVLPTLKPLIKRMFGNVDFGHLLSGKTSQSWRVKMGSNTPQKESLPQVHIADGAEASEKVSVEADTESVKSGHAISRVVTNDADEETLISTIER</sequence>
<keyword evidence="3 6" id="KW-1133">Transmembrane helix</keyword>
<keyword evidence="4 6" id="KW-0472">Membrane</keyword>
<comment type="subcellular location">
    <subcellularLocation>
        <location evidence="1">Membrane</location>
        <topology evidence="1">Multi-pass membrane protein</topology>
    </subcellularLocation>
</comment>
<organism evidence="8 9">
    <name type="scientific">Lophiostoma macrostomum CBS 122681</name>
    <dbReference type="NCBI Taxonomy" id="1314788"/>
    <lineage>
        <taxon>Eukaryota</taxon>
        <taxon>Fungi</taxon>
        <taxon>Dikarya</taxon>
        <taxon>Ascomycota</taxon>
        <taxon>Pezizomycotina</taxon>
        <taxon>Dothideomycetes</taxon>
        <taxon>Pleosporomycetidae</taxon>
        <taxon>Pleosporales</taxon>
        <taxon>Lophiostomataceae</taxon>
        <taxon>Lophiostoma</taxon>
    </lineage>
</organism>
<name>A0A6A6SR84_9PLEO</name>
<evidence type="ECO:0000313" key="9">
    <source>
        <dbReference type="Proteomes" id="UP000799324"/>
    </source>
</evidence>
<keyword evidence="2 6" id="KW-0812">Transmembrane</keyword>